<accession>A0A430L9U2</accession>
<protein>
    <submittedName>
        <fullName evidence="2">Uncharacterized protein</fullName>
    </submittedName>
</protein>
<comment type="caution">
    <text evidence="2">The sequence shown here is derived from an EMBL/GenBank/DDBJ whole genome shotgun (WGS) entry which is preliminary data.</text>
</comment>
<sequence>MSLEYPGASQGGSELQIIFDCPAQPRPAEKQKVLHWSVPQTEEQWQSARAACGLDTPESIISKMTQLKNWGMGQVFELQPWQKMVVIAATLVDLSTGKEEDATLTLNSVYGRAHGYETRRKDISAVLRLIELLDELYSCLEHRAFELLVILNIPLSSLRLWTRKNFQQIKSQCPQTMEPEKEIQASTPFYIPFLISLLRPKYTLNHIYTALNTNTLGRGDFERFHEVYRDRKPRPCLLVTRGNHRTPFCQLAPPRPQQPPSEPQSSSIQDDFDLGEIFHVEQMYTVTVYTSITGYKTFNLSEELQKMASRAEKEQTISTTITTFGTRIVQFDWSRSIHTPIADQAVDELIDSGVICQEEILRRKSYLQQDYGKLRVQSCSLQIIIPTASTKTPLFVSLSNSAFEHIVAWRIDRGFLLEQGTTLTTTRSIRFISIVIPMQPPQ</sequence>
<name>A0A430L9U2_9HYPO</name>
<feature type="compositionally biased region" description="Pro residues" evidence="1">
    <location>
        <begin position="253"/>
        <end position="262"/>
    </location>
</feature>
<dbReference type="Proteomes" id="UP000287124">
    <property type="component" value="Unassembled WGS sequence"/>
</dbReference>
<evidence type="ECO:0000313" key="3">
    <source>
        <dbReference type="Proteomes" id="UP000287124"/>
    </source>
</evidence>
<organism evidence="2 3">
    <name type="scientific">Fusarium euwallaceae</name>
    <dbReference type="NCBI Taxonomy" id="1147111"/>
    <lineage>
        <taxon>Eukaryota</taxon>
        <taxon>Fungi</taxon>
        <taxon>Dikarya</taxon>
        <taxon>Ascomycota</taxon>
        <taxon>Pezizomycotina</taxon>
        <taxon>Sordariomycetes</taxon>
        <taxon>Hypocreomycetidae</taxon>
        <taxon>Hypocreales</taxon>
        <taxon>Nectriaceae</taxon>
        <taxon>Fusarium</taxon>
        <taxon>Fusarium solani species complex</taxon>
    </lineage>
</organism>
<keyword evidence="3" id="KW-1185">Reference proteome</keyword>
<evidence type="ECO:0000313" key="2">
    <source>
        <dbReference type="EMBL" id="RTE72483.1"/>
    </source>
</evidence>
<dbReference type="AlphaFoldDB" id="A0A430L9U2"/>
<reference evidence="2 3" key="1">
    <citation type="submission" date="2017-06" db="EMBL/GenBank/DDBJ databases">
        <title>Comparative genomic analysis of Ambrosia Fusariam Clade fungi.</title>
        <authorList>
            <person name="Stajich J.E."/>
            <person name="Carrillo J."/>
            <person name="Kijimoto T."/>
            <person name="Eskalen A."/>
            <person name="O'Donnell K."/>
            <person name="Kasson M."/>
        </authorList>
    </citation>
    <scope>NUCLEOTIDE SEQUENCE [LARGE SCALE GENOMIC DNA]</scope>
    <source>
        <strain evidence="2 3">UCR1854</strain>
    </source>
</reference>
<gene>
    <name evidence="2" type="ORF">BHE90_013108</name>
</gene>
<feature type="region of interest" description="Disordered" evidence="1">
    <location>
        <begin position="248"/>
        <end position="268"/>
    </location>
</feature>
<dbReference type="EMBL" id="MIKF01000310">
    <property type="protein sequence ID" value="RTE72483.1"/>
    <property type="molecule type" value="Genomic_DNA"/>
</dbReference>
<evidence type="ECO:0000256" key="1">
    <source>
        <dbReference type="SAM" id="MobiDB-lite"/>
    </source>
</evidence>
<proteinExistence type="predicted"/>